<evidence type="ECO:0000256" key="2">
    <source>
        <dbReference type="ARBA" id="ARBA00010139"/>
    </source>
</evidence>
<dbReference type="FunFam" id="3.50.50.60:FF:000228">
    <property type="entry name" value="FAD-containing monooxygenase EthA"/>
    <property type="match status" value="1"/>
</dbReference>
<comment type="similarity">
    <text evidence="2">Belongs to the FAD-binding monooxygenase family.</text>
</comment>
<evidence type="ECO:0000256" key="4">
    <source>
        <dbReference type="ARBA" id="ARBA00022827"/>
    </source>
</evidence>
<dbReference type="KEGG" id="rhg:EXZ61_19810"/>
<sequence>MSEHFDVLIVGAGISGIGMACHLQKESPGKRYAILERRNAIGGTWDLFRYPGVRSDSDMFSFAYAFRPWMSPKVLSEGRLVREYVKETAREYGVDQHIRFGLKILKADWSSEHNRWTITALQESTGETRRYTCHFFMSCTGYYDYDQGHLPVFPGVERFKGQTLHPQFWPENLDYRGKRVVVIGSGATAVTIVPAMVADAAHVTMLQRTPTYYFIAPTLEKTIALLGRILPARWIYGALRRTYIALQRALYKGAKRWPDAMRKFMLRPIKKELGDTVDMRHFTPNYKPWDQRMCVVPDGDLFKAIKSGKAAIVTDEIATFTEHGILLKSGETLDADIVVTATGIRLKTFGGMDITLDGAPVSTHELLSYRAVLMQNLPNMGFIFGYTNASWTLKADIASRYVCRLLNYMDAKGIARVTPRAPDGQRGEGNVMSSLTSGYILRDANELPRQGLSGPWRVTHAYEVDKTLLLDEPLDDGALEFVQQR</sequence>
<gene>
    <name evidence="8" type="ORF">EXZ61_19810</name>
</gene>
<keyword evidence="4" id="KW-0274">FAD</keyword>
<name>A0A515EU63_9BURK</name>
<dbReference type="EMBL" id="CP036282">
    <property type="protein sequence ID" value="QDL56224.1"/>
    <property type="molecule type" value="Genomic_DNA"/>
</dbReference>
<dbReference type="Gene3D" id="3.50.50.60">
    <property type="entry name" value="FAD/NAD(P)-binding domain"/>
    <property type="match status" value="1"/>
</dbReference>
<accession>A0A515EU63</accession>
<dbReference type="InterPro" id="IPR051820">
    <property type="entry name" value="FAD-binding_MO"/>
</dbReference>
<evidence type="ECO:0000256" key="3">
    <source>
        <dbReference type="ARBA" id="ARBA00022630"/>
    </source>
</evidence>
<evidence type="ECO:0000313" key="8">
    <source>
        <dbReference type="EMBL" id="QDL56224.1"/>
    </source>
</evidence>
<dbReference type="AlphaFoldDB" id="A0A515EU63"/>
<dbReference type="PANTHER" id="PTHR43872:SF1">
    <property type="entry name" value="MONOOXYGENASE, PUTATIVE (AFU_ORTHOLOGUE AFUA_8G02570)-RELATED"/>
    <property type="match status" value="1"/>
</dbReference>
<dbReference type="GO" id="GO:0004499">
    <property type="term" value="F:N,N-dimethylaniline monooxygenase activity"/>
    <property type="evidence" value="ECO:0007669"/>
    <property type="project" value="InterPro"/>
</dbReference>
<organism evidence="8 9">
    <name type="scientific">Rhodoferax aquaticus</name>
    <dbReference type="NCBI Taxonomy" id="2527691"/>
    <lineage>
        <taxon>Bacteria</taxon>
        <taxon>Pseudomonadati</taxon>
        <taxon>Pseudomonadota</taxon>
        <taxon>Betaproteobacteria</taxon>
        <taxon>Burkholderiales</taxon>
        <taxon>Comamonadaceae</taxon>
        <taxon>Rhodoferax</taxon>
    </lineage>
</organism>
<evidence type="ECO:0000256" key="5">
    <source>
        <dbReference type="ARBA" id="ARBA00022857"/>
    </source>
</evidence>
<keyword evidence="7" id="KW-0503">Monooxygenase</keyword>
<evidence type="ECO:0000313" key="9">
    <source>
        <dbReference type="Proteomes" id="UP000317365"/>
    </source>
</evidence>
<dbReference type="SUPFAM" id="SSF51905">
    <property type="entry name" value="FAD/NAD(P)-binding domain"/>
    <property type="match status" value="1"/>
</dbReference>
<protein>
    <submittedName>
        <fullName evidence="8">NAD(P)/FAD-dependent oxidoreductase</fullName>
    </submittedName>
</protein>
<reference evidence="9" key="1">
    <citation type="submission" date="2019-02" db="EMBL/GenBank/DDBJ databases">
        <title>Complete genome sequence of Rhodoferax sp. Gr-4.</title>
        <authorList>
            <person name="Jin L."/>
        </authorList>
    </citation>
    <scope>NUCLEOTIDE SEQUENCE [LARGE SCALE GENOMIC DNA]</scope>
    <source>
        <strain evidence="9">Gr-4</strain>
    </source>
</reference>
<comment type="cofactor">
    <cofactor evidence="1">
        <name>FAD</name>
        <dbReference type="ChEBI" id="CHEBI:57692"/>
    </cofactor>
</comment>
<proteinExistence type="inferred from homology"/>
<evidence type="ECO:0000256" key="6">
    <source>
        <dbReference type="ARBA" id="ARBA00023002"/>
    </source>
</evidence>
<dbReference type="InterPro" id="IPR036188">
    <property type="entry name" value="FAD/NAD-bd_sf"/>
</dbReference>
<dbReference type="Pfam" id="PF00743">
    <property type="entry name" value="FMO-like"/>
    <property type="match status" value="1"/>
</dbReference>
<dbReference type="PANTHER" id="PTHR43872">
    <property type="entry name" value="MONOOXYGENASE, PUTATIVE (AFU_ORTHOLOGUE AFUA_8G02570)-RELATED"/>
    <property type="match status" value="1"/>
</dbReference>
<evidence type="ECO:0000256" key="7">
    <source>
        <dbReference type="ARBA" id="ARBA00023033"/>
    </source>
</evidence>
<dbReference type="GO" id="GO:0050660">
    <property type="term" value="F:flavin adenine dinucleotide binding"/>
    <property type="evidence" value="ECO:0007669"/>
    <property type="project" value="InterPro"/>
</dbReference>
<dbReference type="InterPro" id="IPR020946">
    <property type="entry name" value="Flavin_mOase-like"/>
</dbReference>
<keyword evidence="5" id="KW-0521">NADP</keyword>
<dbReference type="Proteomes" id="UP000317365">
    <property type="component" value="Chromosome"/>
</dbReference>
<keyword evidence="9" id="KW-1185">Reference proteome</keyword>
<keyword evidence="3" id="KW-0285">Flavoprotein</keyword>
<keyword evidence="6" id="KW-0560">Oxidoreductase</keyword>
<dbReference type="RefSeq" id="WP_142813662.1">
    <property type="nucleotide sequence ID" value="NZ_CP036282.1"/>
</dbReference>
<dbReference type="GO" id="GO:0050661">
    <property type="term" value="F:NADP binding"/>
    <property type="evidence" value="ECO:0007669"/>
    <property type="project" value="InterPro"/>
</dbReference>
<reference evidence="9" key="2">
    <citation type="journal article" date="2020" name="Int. J. Syst. Evol. Microbiol.">
        <title>Genomic insights into a novel species Rhodoferax aquaticus sp. nov., isolated from freshwater.</title>
        <authorList>
            <person name="Li T."/>
            <person name="Zhuo Y."/>
            <person name="Jin C.Z."/>
            <person name="Wu X."/>
            <person name="Ko S.R."/>
            <person name="Jin F.J."/>
            <person name="Ahn C.Y."/>
            <person name="Oh H.M."/>
            <person name="Lee H.G."/>
            <person name="Jin L."/>
        </authorList>
    </citation>
    <scope>NUCLEOTIDE SEQUENCE [LARGE SCALE GENOMIC DNA]</scope>
    <source>
        <strain evidence="9">Gr-4</strain>
    </source>
</reference>
<evidence type="ECO:0000256" key="1">
    <source>
        <dbReference type="ARBA" id="ARBA00001974"/>
    </source>
</evidence>